<evidence type="ECO:0000313" key="6">
    <source>
        <dbReference type="EMBL" id="TGY63416.1"/>
    </source>
</evidence>
<dbReference type="InterPro" id="IPR036390">
    <property type="entry name" value="WH_DNA-bd_sf"/>
</dbReference>
<dbReference type="GO" id="GO:0003700">
    <property type="term" value="F:DNA-binding transcription factor activity"/>
    <property type="evidence" value="ECO:0007669"/>
    <property type="project" value="InterPro"/>
</dbReference>
<name>A0A4S2F381_9ACTN</name>
<proteinExistence type="predicted"/>
<feature type="domain" description="GntR C-terminal" evidence="5">
    <location>
        <begin position="103"/>
        <end position="229"/>
    </location>
</feature>
<sequence length="256" mass="28932">MPEPRTKLVGRAGVSAADCMRIFPRKDKESGSAYAYRVLSYNILMLYMPPGAWIRESSVAEILEVSRTPVHEAMGLLRDRSLVEVAPQSATHVSRISVSQLRQSFYMRVAVEPLVVTQLARVITQPTLDELHRLVDAMDESLAIPYNEAKYIELNEEFHRTAYEAAAKGYVWESLQKTGCSFRRCCNMGVLFGYTKPSTEPFRKVLGFLENGGENRVEVATAIHEYLSNYATYIEQLISDFPDCFVNVNTTASTRR</sequence>
<dbReference type="InterPro" id="IPR036388">
    <property type="entry name" value="WH-like_DNA-bd_sf"/>
</dbReference>
<dbReference type="SMART" id="SM00895">
    <property type="entry name" value="FCD"/>
    <property type="match status" value="1"/>
</dbReference>
<evidence type="ECO:0000259" key="4">
    <source>
        <dbReference type="SMART" id="SM00345"/>
    </source>
</evidence>
<dbReference type="PANTHER" id="PTHR43537">
    <property type="entry name" value="TRANSCRIPTIONAL REGULATOR, GNTR FAMILY"/>
    <property type="match status" value="1"/>
</dbReference>
<keyword evidence="2" id="KW-0238">DNA-binding</keyword>
<dbReference type="InterPro" id="IPR011711">
    <property type="entry name" value="GntR_C"/>
</dbReference>
<dbReference type="Pfam" id="PF00392">
    <property type="entry name" value="GntR"/>
    <property type="match status" value="1"/>
</dbReference>
<reference evidence="6 7" key="1">
    <citation type="submission" date="2019-04" db="EMBL/GenBank/DDBJ databases">
        <title>Microbes associate with the intestines of laboratory mice.</title>
        <authorList>
            <person name="Navarre W."/>
            <person name="Wong E."/>
            <person name="Huang K."/>
            <person name="Tropini C."/>
            <person name="Ng K."/>
            <person name="Yu B."/>
        </authorList>
    </citation>
    <scope>NUCLEOTIDE SEQUENCE [LARGE SCALE GENOMIC DNA]</scope>
    <source>
        <strain evidence="6 7">NM07_P-09</strain>
    </source>
</reference>
<dbReference type="PANTHER" id="PTHR43537:SF5">
    <property type="entry name" value="UXU OPERON TRANSCRIPTIONAL REGULATOR"/>
    <property type="match status" value="1"/>
</dbReference>
<dbReference type="EMBL" id="SRYE01000001">
    <property type="protein sequence ID" value="TGY63416.1"/>
    <property type="molecule type" value="Genomic_DNA"/>
</dbReference>
<protein>
    <submittedName>
        <fullName evidence="6">GntR family transcriptional regulator</fullName>
    </submittedName>
</protein>
<dbReference type="GO" id="GO:0003677">
    <property type="term" value="F:DNA binding"/>
    <property type="evidence" value="ECO:0007669"/>
    <property type="project" value="UniProtKB-KW"/>
</dbReference>
<comment type="caution">
    <text evidence="6">The sequence shown here is derived from an EMBL/GenBank/DDBJ whole genome shotgun (WGS) entry which is preliminary data.</text>
</comment>
<dbReference type="OrthoDB" id="3186208at2"/>
<gene>
    <name evidence="6" type="ORF">E5334_02650</name>
</gene>
<evidence type="ECO:0000256" key="1">
    <source>
        <dbReference type="ARBA" id="ARBA00023015"/>
    </source>
</evidence>
<dbReference type="Gene3D" id="1.10.10.10">
    <property type="entry name" value="Winged helix-like DNA-binding domain superfamily/Winged helix DNA-binding domain"/>
    <property type="match status" value="1"/>
</dbReference>
<keyword evidence="3" id="KW-0804">Transcription</keyword>
<dbReference type="InterPro" id="IPR000524">
    <property type="entry name" value="Tscrpt_reg_HTH_GntR"/>
</dbReference>
<accession>A0A4S2F381</accession>
<dbReference type="Gene3D" id="1.20.120.530">
    <property type="entry name" value="GntR ligand-binding domain-like"/>
    <property type="match status" value="1"/>
</dbReference>
<dbReference type="SMART" id="SM00345">
    <property type="entry name" value="HTH_GNTR"/>
    <property type="match status" value="1"/>
</dbReference>
<dbReference type="RefSeq" id="WP_136012042.1">
    <property type="nucleotide sequence ID" value="NZ_SRYE01000001.1"/>
</dbReference>
<feature type="domain" description="HTH gntR-type" evidence="4">
    <location>
        <begin position="35"/>
        <end position="93"/>
    </location>
</feature>
<keyword evidence="7" id="KW-1185">Reference proteome</keyword>
<dbReference type="Proteomes" id="UP000310263">
    <property type="component" value="Unassembled WGS sequence"/>
</dbReference>
<keyword evidence="1" id="KW-0805">Transcription regulation</keyword>
<dbReference type="AlphaFoldDB" id="A0A4S2F381"/>
<dbReference type="SUPFAM" id="SSF48008">
    <property type="entry name" value="GntR ligand-binding domain-like"/>
    <property type="match status" value="1"/>
</dbReference>
<dbReference type="SUPFAM" id="SSF46785">
    <property type="entry name" value="Winged helix' DNA-binding domain"/>
    <property type="match status" value="1"/>
</dbReference>
<evidence type="ECO:0000259" key="5">
    <source>
        <dbReference type="SMART" id="SM00895"/>
    </source>
</evidence>
<evidence type="ECO:0000313" key="7">
    <source>
        <dbReference type="Proteomes" id="UP000310263"/>
    </source>
</evidence>
<evidence type="ECO:0000256" key="3">
    <source>
        <dbReference type="ARBA" id="ARBA00023163"/>
    </source>
</evidence>
<organism evidence="6 7">
    <name type="scientific">Muricaecibacterium torontonense</name>
    <dbReference type="NCBI Taxonomy" id="3032871"/>
    <lineage>
        <taxon>Bacteria</taxon>
        <taxon>Bacillati</taxon>
        <taxon>Actinomycetota</taxon>
        <taxon>Coriobacteriia</taxon>
        <taxon>Coriobacteriales</taxon>
        <taxon>Atopobiaceae</taxon>
        <taxon>Muricaecibacterium</taxon>
    </lineage>
</organism>
<dbReference type="InterPro" id="IPR008920">
    <property type="entry name" value="TF_FadR/GntR_C"/>
</dbReference>
<evidence type="ECO:0000256" key="2">
    <source>
        <dbReference type="ARBA" id="ARBA00023125"/>
    </source>
</evidence>
<dbReference type="Pfam" id="PF07729">
    <property type="entry name" value="FCD"/>
    <property type="match status" value="1"/>
</dbReference>